<evidence type="ECO:0000259" key="2">
    <source>
        <dbReference type="Pfam" id="PF02563"/>
    </source>
</evidence>
<dbReference type="OrthoDB" id="197007at2"/>
<keyword evidence="1" id="KW-0732">Signal</keyword>
<gene>
    <name evidence="4" type="ORF">FOY91_13195</name>
</gene>
<dbReference type="Gene3D" id="3.30.1950.10">
    <property type="entry name" value="wza like domain"/>
    <property type="match status" value="1"/>
</dbReference>
<name>A0A558R0J0_9SPHN</name>
<dbReference type="Pfam" id="PF02563">
    <property type="entry name" value="Poly_export"/>
    <property type="match status" value="1"/>
</dbReference>
<accession>A0A558R0J0</accession>
<dbReference type="GO" id="GO:0015159">
    <property type="term" value="F:polysaccharide transmembrane transporter activity"/>
    <property type="evidence" value="ECO:0007669"/>
    <property type="project" value="InterPro"/>
</dbReference>
<proteinExistence type="predicted"/>
<evidence type="ECO:0000313" key="5">
    <source>
        <dbReference type="Proteomes" id="UP000318681"/>
    </source>
</evidence>
<feature type="domain" description="Soluble ligand binding" evidence="3">
    <location>
        <begin position="126"/>
        <end position="169"/>
    </location>
</feature>
<reference evidence="4 5" key="1">
    <citation type="submission" date="2019-07" db="EMBL/GenBank/DDBJ databases">
        <title>Sphingomonas solaris sp. nov., isolated from a solar panel from Boston, Massachusetts.</title>
        <authorList>
            <person name="Tanner K."/>
            <person name="Pascual J."/>
            <person name="Mancuso C."/>
            <person name="Pereto J."/>
            <person name="Khalil A."/>
            <person name="Vilanova C."/>
        </authorList>
    </citation>
    <scope>NUCLEOTIDE SEQUENCE [LARGE SCALE GENOMIC DNA]</scope>
    <source>
        <strain evidence="4 5">R4DWN</strain>
    </source>
</reference>
<protein>
    <submittedName>
        <fullName evidence="4">Polysaccharide export protein</fullName>
    </submittedName>
</protein>
<sequence length="202" mass="21969">MVDIISGPVLPFRRGKAGARTSAACGRRTRACDARVTTLQQPITATNGDYILGAGDKLRITVFGEADLTGEYNIGGGGSIAFPLIGDIAARGRTPTEIQDTIRTRLGAGYIKDPRVAVEVLEYRTFYILGEVNKPGEYPYRTNLTLEQAVATAGGYTYRANRKRFAITHPNGAGQELRPTFKSSLGLQVQPGDTIRILERFF</sequence>
<dbReference type="PANTHER" id="PTHR33619">
    <property type="entry name" value="POLYSACCHARIDE EXPORT PROTEIN GFCE-RELATED"/>
    <property type="match status" value="1"/>
</dbReference>
<dbReference type="AlphaFoldDB" id="A0A558R0J0"/>
<feature type="domain" description="Polysaccharide export protein N-terminal" evidence="2">
    <location>
        <begin position="46"/>
        <end position="120"/>
    </location>
</feature>
<dbReference type="InterPro" id="IPR003715">
    <property type="entry name" value="Poly_export_N"/>
</dbReference>
<dbReference type="InterPro" id="IPR019554">
    <property type="entry name" value="Soluble_ligand-bd"/>
</dbReference>
<evidence type="ECO:0000256" key="1">
    <source>
        <dbReference type="ARBA" id="ARBA00022729"/>
    </source>
</evidence>
<dbReference type="InterPro" id="IPR049712">
    <property type="entry name" value="Poly_export"/>
</dbReference>
<keyword evidence="5" id="KW-1185">Reference proteome</keyword>
<organism evidence="4 5">
    <name type="scientific">Alterirhizorhabdus solaris</name>
    <dbReference type="NCBI Taxonomy" id="2529389"/>
    <lineage>
        <taxon>Bacteria</taxon>
        <taxon>Pseudomonadati</taxon>
        <taxon>Pseudomonadota</taxon>
        <taxon>Alphaproteobacteria</taxon>
        <taxon>Sphingomonadales</taxon>
        <taxon>Rhizorhabdaceae</taxon>
        <taxon>Alterirhizorhabdus</taxon>
    </lineage>
</organism>
<evidence type="ECO:0000313" key="4">
    <source>
        <dbReference type="EMBL" id="TVV72914.1"/>
    </source>
</evidence>
<evidence type="ECO:0000259" key="3">
    <source>
        <dbReference type="Pfam" id="PF10531"/>
    </source>
</evidence>
<dbReference type="Gene3D" id="3.10.560.10">
    <property type="entry name" value="Outer membrane lipoprotein wza domain like"/>
    <property type="match status" value="1"/>
</dbReference>
<dbReference type="EMBL" id="VNIM01000054">
    <property type="protein sequence ID" value="TVV72914.1"/>
    <property type="molecule type" value="Genomic_DNA"/>
</dbReference>
<dbReference type="Pfam" id="PF10531">
    <property type="entry name" value="SLBB"/>
    <property type="match status" value="1"/>
</dbReference>
<comment type="caution">
    <text evidence="4">The sequence shown here is derived from an EMBL/GenBank/DDBJ whole genome shotgun (WGS) entry which is preliminary data.</text>
</comment>
<dbReference type="PANTHER" id="PTHR33619:SF3">
    <property type="entry name" value="POLYSACCHARIDE EXPORT PROTEIN GFCE-RELATED"/>
    <property type="match status" value="1"/>
</dbReference>
<dbReference type="Proteomes" id="UP000318681">
    <property type="component" value="Unassembled WGS sequence"/>
</dbReference>